<evidence type="ECO:0000313" key="2">
    <source>
        <dbReference type="EMBL" id="KAK4229585.1"/>
    </source>
</evidence>
<dbReference type="EMBL" id="MU865307">
    <property type="protein sequence ID" value="KAK4229585.1"/>
    <property type="molecule type" value="Genomic_DNA"/>
</dbReference>
<dbReference type="AlphaFoldDB" id="A0AAN7BU65"/>
<feature type="region of interest" description="Disordered" evidence="1">
    <location>
        <begin position="1"/>
        <end position="27"/>
    </location>
</feature>
<gene>
    <name evidence="2" type="ORF">QBC38DRAFT_106428</name>
</gene>
<feature type="compositionally biased region" description="Basic and acidic residues" evidence="1">
    <location>
        <begin position="1"/>
        <end position="23"/>
    </location>
</feature>
<name>A0AAN7BU65_9PEZI</name>
<comment type="caution">
    <text evidence="2">The sequence shown here is derived from an EMBL/GenBank/DDBJ whole genome shotgun (WGS) entry which is preliminary data.</text>
</comment>
<keyword evidence="3" id="KW-1185">Reference proteome</keyword>
<sequence length="231" mass="25828">MVREPERQQRSWHQHDKASDKGGKAVGHPSAHPSVFCGLVRLSIYLGLCHRSTSQRATDWVTHTLNWIYRIAGLLTSSLSPSVNRLLAQKGVLSAPGTAAHSTLPNLGFWHMAEPCINIMTCRLFCAVSSPDRRPDTSQLLSIETGSWSPLNELPYHFSSEQQGLPRTNTSQVSAACRAYTRGVLSERGVRDMMRVTLLTKDIPQMSDRTRMWPFSPPRLHSVMHILTLMG</sequence>
<reference evidence="2" key="1">
    <citation type="journal article" date="2023" name="Mol. Phylogenet. Evol.">
        <title>Genome-scale phylogeny and comparative genomics of the fungal order Sordariales.</title>
        <authorList>
            <person name="Hensen N."/>
            <person name="Bonometti L."/>
            <person name="Westerberg I."/>
            <person name="Brannstrom I.O."/>
            <person name="Guillou S."/>
            <person name="Cros-Aarteil S."/>
            <person name="Calhoun S."/>
            <person name="Haridas S."/>
            <person name="Kuo A."/>
            <person name="Mondo S."/>
            <person name="Pangilinan J."/>
            <person name="Riley R."/>
            <person name="LaButti K."/>
            <person name="Andreopoulos B."/>
            <person name="Lipzen A."/>
            <person name="Chen C."/>
            <person name="Yan M."/>
            <person name="Daum C."/>
            <person name="Ng V."/>
            <person name="Clum A."/>
            <person name="Steindorff A."/>
            <person name="Ohm R.A."/>
            <person name="Martin F."/>
            <person name="Silar P."/>
            <person name="Natvig D.O."/>
            <person name="Lalanne C."/>
            <person name="Gautier V."/>
            <person name="Ament-Velasquez S.L."/>
            <person name="Kruys A."/>
            <person name="Hutchinson M.I."/>
            <person name="Powell A.J."/>
            <person name="Barry K."/>
            <person name="Miller A.N."/>
            <person name="Grigoriev I.V."/>
            <person name="Debuchy R."/>
            <person name="Gladieux P."/>
            <person name="Hiltunen Thoren M."/>
            <person name="Johannesson H."/>
        </authorList>
    </citation>
    <scope>NUCLEOTIDE SEQUENCE</scope>
    <source>
        <strain evidence="2">CBS 990.96</strain>
    </source>
</reference>
<evidence type="ECO:0000313" key="3">
    <source>
        <dbReference type="Proteomes" id="UP001301958"/>
    </source>
</evidence>
<organism evidence="2 3">
    <name type="scientific">Podospora fimiseda</name>
    <dbReference type="NCBI Taxonomy" id="252190"/>
    <lineage>
        <taxon>Eukaryota</taxon>
        <taxon>Fungi</taxon>
        <taxon>Dikarya</taxon>
        <taxon>Ascomycota</taxon>
        <taxon>Pezizomycotina</taxon>
        <taxon>Sordariomycetes</taxon>
        <taxon>Sordariomycetidae</taxon>
        <taxon>Sordariales</taxon>
        <taxon>Podosporaceae</taxon>
        <taxon>Podospora</taxon>
    </lineage>
</organism>
<accession>A0AAN7BU65</accession>
<protein>
    <submittedName>
        <fullName evidence="2">Uncharacterized protein</fullName>
    </submittedName>
</protein>
<reference evidence="2" key="2">
    <citation type="submission" date="2023-05" db="EMBL/GenBank/DDBJ databases">
        <authorList>
            <consortium name="Lawrence Berkeley National Laboratory"/>
            <person name="Steindorff A."/>
            <person name="Hensen N."/>
            <person name="Bonometti L."/>
            <person name="Westerberg I."/>
            <person name="Brannstrom I.O."/>
            <person name="Guillou S."/>
            <person name="Cros-Aarteil S."/>
            <person name="Calhoun S."/>
            <person name="Haridas S."/>
            <person name="Kuo A."/>
            <person name="Mondo S."/>
            <person name="Pangilinan J."/>
            <person name="Riley R."/>
            <person name="Labutti K."/>
            <person name="Andreopoulos B."/>
            <person name="Lipzen A."/>
            <person name="Chen C."/>
            <person name="Yanf M."/>
            <person name="Daum C."/>
            <person name="Ng V."/>
            <person name="Clum A."/>
            <person name="Ohm R."/>
            <person name="Martin F."/>
            <person name="Silar P."/>
            <person name="Natvig D."/>
            <person name="Lalanne C."/>
            <person name="Gautier V."/>
            <person name="Ament-Velasquez S.L."/>
            <person name="Kruys A."/>
            <person name="Hutchinson M.I."/>
            <person name="Powell A.J."/>
            <person name="Barry K."/>
            <person name="Miller A.N."/>
            <person name="Grigoriev I.V."/>
            <person name="Debuchy R."/>
            <person name="Gladieux P."/>
            <person name="Thoren M.H."/>
            <person name="Johannesson H."/>
        </authorList>
    </citation>
    <scope>NUCLEOTIDE SEQUENCE</scope>
    <source>
        <strain evidence="2">CBS 990.96</strain>
    </source>
</reference>
<proteinExistence type="predicted"/>
<dbReference type="Proteomes" id="UP001301958">
    <property type="component" value="Unassembled WGS sequence"/>
</dbReference>
<evidence type="ECO:0000256" key="1">
    <source>
        <dbReference type="SAM" id="MobiDB-lite"/>
    </source>
</evidence>